<dbReference type="InParanoid" id="A0A2R5GI27"/>
<dbReference type="SUPFAM" id="SSF48670">
    <property type="entry name" value="Transducin (heterotrimeric G protein), gamma chain"/>
    <property type="match status" value="1"/>
</dbReference>
<dbReference type="Proteomes" id="UP000241890">
    <property type="component" value="Unassembled WGS sequence"/>
</dbReference>
<dbReference type="InterPro" id="IPR015898">
    <property type="entry name" value="G-protein_gamma-like_dom"/>
</dbReference>
<reference evidence="3 4" key="1">
    <citation type="submission" date="2017-12" db="EMBL/GenBank/DDBJ databases">
        <title>Sequencing, de novo assembly and annotation of complete genome of a new Thraustochytrid species, strain FCC1311.</title>
        <authorList>
            <person name="Sedici K."/>
            <person name="Godart F."/>
            <person name="Aiese Cigliano R."/>
            <person name="Sanseverino W."/>
            <person name="Barakat M."/>
            <person name="Ortet P."/>
            <person name="Marechal E."/>
            <person name="Cagnac O."/>
            <person name="Amato A."/>
        </authorList>
    </citation>
    <scope>NUCLEOTIDE SEQUENCE [LARGE SCALE GENOMIC DNA]</scope>
</reference>
<evidence type="ECO:0000259" key="2">
    <source>
        <dbReference type="SMART" id="SM01224"/>
    </source>
</evidence>
<keyword evidence="4" id="KW-1185">Reference proteome</keyword>
<dbReference type="AlphaFoldDB" id="A0A2R5GI27"/>
<dbReference type="Gene3D" id="4.10.260.10">
    <property type="entry name" value="Transducin (heterotrimeric G protein), gamma chain"/>
    <property type="match status" value="1"/>
</dbReference>
<evidence type="ECO:0000256" key="1">
    <source>
        <dbReference type="SAM" id="Coils"/>
    </source>
</evidence>
<feature type="domain" description="G protein gamma" evidence="2">
    <location>
        <begin position="14"/>
        <end position="84"/>
    </location>
</feature>
<organism evidence="3 4">
    <name type="scientific">Hondaea fermentalgiana</name>
    <dbReference type="NCBI Taxonomy" id="2315210"/>
    <lineage>
        <taxon>Eukaryota</taxon>
        <taxon>Sar</taxon>
        <taxon>Stramenopiles</taxon>
        <taxon>Bigyra</taxon>
        <taxon>Labyrinthulomycetes</taxon>
        <taxon>Thraustochytrida</taxon>
        <taxon>Thraustochytriidae</taxon>
        <taxon>Hondaea</taxon>
    </lineage>
</organism>
<gene>
    <name evidence="3" type="ORF">FCC1311_037472</name>
</gene>
<dbReference type="SMART" id="SM01224">
    <property type="entry name" value="G_gamma"/>
    <property type="match status" value="1"/>
</dbReference>
<dbReference type="Pfam" id="PF00631">
    <property type="entry name" value="G-gamma"/>
    <property type="match status" value="1"/>
</dbReference>
<keyword evidence="1" id="KW-0175">Coiled coil</keyword>
<dbReference type="InterPro" id="IPR036284">
    <property type="entry name" value="GGL_sf"/>
</dbReference>
<dbReference type="EMBL" id="BEYU01000032">
    <property type="protein sequence ID" value="GBG27524.1"/>
    <property type="molecule type" value="Genomic_DNA"/>
</dbReference>
<comment type="caution">
    <text evidence="3">The sequence shown here is derived from an EMBL/GenBank/DDBJ whole genome shotgun (WGS) entry which is preliminary data.</text>
</comment>
<accession>A0A2R5GI27</accession>
<sequence>MATARAAAAAAAKARAAAEQEQAVKQLETQLERTKAAISPEEAAAEITKYVNDQARSDFLLRTTEETSPWIPEDTSTKQCCLIQ</sequence>
<dbReference type="GO" id="GO:0007186">
    <property type="term" value="P:G protein-coupled receptor signaling pathway"/>
    <property type="evidence" value="ECO:0007669"/>
    <property type="project" value="InterPro"/>
</dbReference>
<protein>
    <recommendedName>
        <fullName evidence="2">G protein gamma domain-containing protein</fullName>
    </recommendedName>
</protein>
<evidence type="ECO:0000313" key="4">
    <source>
        <dbReference type="Proteomes" id="UP000241890"/>
    </source>
</evidence>
<name>A0A2R5GI27_9STRA</name>
<proteinExistence type="predicted"/>
<feature type="coiled-coil region" evidence="1">
    <location>
        <begin position="1"/>
        <end position="37"/>
    </location>
</feature>
<evidence type="ECO:0000313" key="3">
    <source>
        <dbReference type="EMBL" id="GBG27524.1"/>
    </source>
</evidence>